<dbReference type="EMBL" id="CP118868">
    <property type="protein sequence ID" value="WEG35608.1"/>
    <property type="molecule type" value="Genomic_DNA"/>
</dbReference>
<protein>
    <submittedName>
        <fullName evidence="2">Uncharacterized protein</fullName>
    </submittedName>
</protein>
<keyword evidence="3" id="KW-1185">Reference proteome</keyword>
<feature type="compositionally biased region" description="Basic and acidic residues" evidence="1">
    <location>
        <begin position="23"/>
        <end position="43"/>
    </location>
</feature>
<evidence type="ECO:0000313" key="2">
    <source>
        <dbReference type="EMBL" id="WEG35608.1"/>
    </source>
</evidence>
<evidence type="ECO:0000256" key="1">
    <source>
        <dbReference type="SAM" id="MobiDB-lite"/>
    </source>
</evidence>
<dbReference type="Proteomes" id="UP001220478">
    <property type="component" value="Chromosome"/>
</dbReference>
<feature type="region of interest" description="Disordered" evidence="1">
    <location>
        <begin position="1"/>
        <end position="88"/>
    </location>
</feature>
<gene>
    <name evidence="2" type="ORF">PYS61_00150</name>
</gene>
<feature type="compositionally biased region" description="Polar residues" evidence="1">
    <location>
        <begin position="51"/>
        <end position="61"/>
    </location>
</feature>
<sequence length="140" mass="16151">MVREFNDFSKGGQPVYNRRRNKDKTNRSENKSETEKKPFSAESRKRRAALNNGNDAAQQGLSKKRELRYPEARAVGRDNMQQLSNEAPVRKDKLNKNRRFGKNRERVSETAADIAQDCTRLQKEIELALAELRTTEVSLV</sequence>
<accession>A0ABY8C4J5</accession>
<feature type="compositionally biased region" description="Basic and acidic residues" evidence="1">
    <location>
        <begin position="63"/>
        <end position="76"/>
    </location>
</feature>
<name>A0ABY8C4J5_9FIRM</name>
<evidence type="ECO:0000313" key="3">
    <source>
        <dbReference type="Proteomes" id="UP001220478"/>
    </source>
</evidence>
<dbReference type="RefSeq" id="WP_315571729.1">
    <property type="nucleotide sequence ID" value="NZ_CP118868.1"/>
</dbReference>
<reference evidence="2 3" key="1">
    <citation type="submission" date="2023-02" db="EMBL/GenBank/DDBJ databases">
        <title>Novel Oscillospiraceae bacterial genomes.</title>
        <authorList>
            <person name="Srinivasan S."/>
            <person name="Austin M.N."/>
            <person name="Fiedler T.L."/>
            <person name="Strenk S.M."/>
            <person name="Agnew K.J."/>
            <person name="Nagana Gowda G.A."/>
            <person name="Raftery D."/>
            <person name="Beamer M.A."/>
            <person name="Achilles S.L."/>
            <person name="Wiesenfeld H.C."/>
            <person name="Fredricks D.N."/>
            <person name="Hillier S.L."/>
        </authorList>
    </citation>
    <scope>NUCLEOTIDE SEQUENCE [LARGE SCALE GENOMIC DNA]</scope>
    <source>
        <strain evidence="2 3">CHIC02 1186E3-8</strain>
    </source>
</reference>
<organism evidence="2 3">
    <name type="scientific">Amygdalobacter indicium</name>
    <dbReference type="NCBI Taxonomy" id="3029272"/>
    <lineage>
        <taxon>Bacteria</taxon>
        <taxon>Bacillati</taxon>
        <taxon>Bacillota</taxon>
        <taxon>Clostridia</taxon>
        <taxon>Eubacteriales</taxon>
        <taxon>Oscillospiraceae</taxon>
        <taxon>Amygdalobacter</taxon>
    </lineage>
</organism>
<proteinExistence type="predicted"/>